<feature type="transmembrane region" description="Helical" evidence="2">
    <location>
        <begin position="6"/>
        <end position="23"/>
    </location>
</feature>
<protein>
    <recommendedName>
        <fullName evidence="2">NADH-quinone oxidoreductase subunit J</fullName>
        <ecNumber evidence="2">7.1.1.-</ecNumber>
    </recommendedName>
</protein>
<feature type="transmembrane region" description="Helical" evidence="2">
    <location>
        <begin position="145"/>
        <end position="167"/>
    </location>
</feature>
<keyword evidence="2" id="KW-0520">NAD</keyword>
<keyword evidence="2" id="KW-0812">Transmembrane</keyword>
<dbReference type="PANTHER" id="PTHR33269">
    <property type="entry name" value="NADH-UBIQUINONE OXIDOREDUCTASE CHAIN 6"/>
    <property type="match status" value="1"/>
</dbReference>
<evidence type="ECO:0000256" key="1">
    <source>
        <dbReference type="ARBA" id="ARBA00005698"/>
    </source>
</evidence>
<name>A0A9D9E6P8_9BACT</name>
<keyword evidence="2" id="KW-1003">Cell membrane</keyword>
<dbReference type="GO" id="GO:0048038">
    <property type="term" value="F:quinone binding"/>
    <property type="evidence" value="ECO:0007669"/>
    <property type="project" value="UniProtKB-UniRule"/>
</dbReference>
<comment type="function">
    <text evidence="2">NDH-1 shuttles electrons from NADH, via FMN and iron-sulfur (Fe-S) centers, to quinones in the respiratory chain. Couples the redox reaction to proton translocation (for every two electrons transferred, four hydrogen ions are translocated across the cytoplasmic membrane), and thus conserves the redox energy in a proton gradient.</text>
</comment>
<sequence length="170" mass="18552">MENIGNEIVFYIIATVIIIFSIMTVTTKRLLRSATYLLFVLFGTAALYFQLDYHFLGAVQIAVYAGGIVVLFVFSILLVSGLGHNTETMKGKKHILGITAAVAGAAVCCYALFTQVFRDSAYAYGGEVSMKTIGQMLLGSGRYQYVLPFELISILLLACIIGGIMIARKR</sequence>
<feature type="transmembrane region" description="Helical" evidence="2">
    <location>
        <begin position="95"/>
        <end position="113"/>
    </location>
</feature>
<dbReference type="Pfam" id="PF00499">
    <property type="entry name" value="Oxidored_q3"/>
    <property type="match status" value="1"/>
</dbReference>
<proteinExistence type="inferred from homology"/>
<keyword evidence="2" id="KW-1133">Transmembrane helix</keyword>
<comment type="subcellular location">
    <subcellularLocation>
        <location evidence="2">Cell membrane</location>
        <topology evidence="2">Multi-pass membrane protein</topology>
    </subcellularLocation>
</comment>
<dbReference type="PANTHER" id="PTHR33269:SF17">
    <property type="entry name" value="NADH-UBIQUINONE OXIDOREDUCTASE CHAIN 6"/>
    <property type="match status" value="1"/>
</dbReference>
<feature type="transmembrane region" description="Helical" evidence="2">
    <location>
        <begin position="30"/>
        <end position="49"/>
    </location>
</feature>
<reference evidence="3" key="1">
    <citation type="submission" date="2020-10" db="EMBL/GenBank/DDBJ databases">
        <authorList>
            <person name="Gilroy R."/>
        </authorList>
    </citation>
    <scope>NUCLEOTIDE SEQUENCE</scope>
    <source>
        <strain evidence="3">G3-4614</strain>
    </source>
</reference>
<accession>A0A9D9E6P8</accession>
<dbReference type="InterPro" id="IPR001457">
    <property type="entry name" value="NADH_UbQ/plastoQ_OxRdtase_su6"/>
</dbReference>
<comment type="caution">
    <text evidence="3">The sequence shown here is derived from an EMBL/GenBank/DDBJ whole genome shotgun (WGS) entry which is preliminary data.</text>
</comment>
<dbReference type="InterPro" id="IPR042106">
    <property type="entry name" value="Nuo/plastoQ_OxRdtase_6_NuoJ"/>
</dbReference>
<comment type="similarity">
    <text evidence="1 2">Belongs to the complex I subunit 6 family.</text>
</comment>
<organism evidence="3 4">
    <name type="scientific">Candidatus Caccoplasma merdipullorum</name>
    <dbReference type="NCBI Taxonomy" id="2840718"/>
    <lineage>
        <taxon>Bacteria</taxon>
        <taxon>Pseudomonadati</taxon>
        <taxon>Bacteroidota</taxon>
        <taxon>Bacteroidia</taxon>
        <taxon>Bacteroidales</taxon>
        <taxon>Bacteroidaceae</taxon>
        <taxon>Bacteroidaceae incertae sedis</taxon>
        <taxon>Candidatus Caccoplasma</taxon>
    </lineage>
</organism>
<keyword evidence="2" id="KW-0874">Quinone</keyword>
<evidence type="ECO:0000313" key="3">
    <source>
        <dbReference type="EMBL" id="MBO8438925.1"/>
    </source>
</evidence>
<evidence type="ECO:0000256" key="2">
    <source>
        <dbReference type="RuleBase" id="RU004429"/>
    </source>
</evidence>
<dbReference type="EC" id="7.1.1.-" evidence="2"/>
<dbReference type="EMBL" id="JADIMW010000085">
    <property type="protein sequence ID" value="MBO8438925.1"/>
    <property type="molecule type" value="Genomic_DNA"/>
</dbReference>
<gene>
    <name evidence="3" type="ORF">IAC54_08550</name>
</gene>
<keyword evidence="2" id="KW-0472">Membrane</keyword>
<evidence type="ECO:0000313" key="4">
    <source>
        <dbReference type="Proteomes" id="UP000823636"/>
    </source>
</evidence>
<dbReference type="Proteomes" id="UP000823636">
    <property type="component" value="Unassembled WGS sequence"/>
</dbReference>
<dbReference type="GO" id="GO:0005886">
    <property type="term" value="C:plasma membrane"/>
    <property type="evidence" value="ECO:0007669"/>
    <property type="project" value="UniProtKB-SubCell"/>
</dbReference>
<feature type="transmembrane region" description="Helical" evidence="2">
    <location>
        <begin position="61"/>
        <end position="83"/>
    </location>
</feature>
<dbReference type="Gene3D" id="1.20.120.1200">
    <property type="entry name" value="NADH-ubiquinone/plastoquinone oxidoreductase chain 6, subunit NuoJ"/>
    <property type="match status" value="1"/>
</dbReference>
<dbReference type="GO" id="GO:0008137">
    <property type="term" value="F:NADH dehydrogenase (ubiquinone) activity"/>
    <property type="evidence" value="ECO:0007669"/>
    <property type="project" value="UniProtKB-UniRule"/>
</dbReference>
<reference evidence="3" key="2">
    <citation type="journal article" date="2021" name="PeerJ">
        <title>Extensive microbial diversity within the chicken gut microbiome revealed by metagenomics and culture.</title>
        <authorList>
            <person name="Gilroy R."/>
            <person name="Ravi A."/>
            <person name="Getino M."/>
            <person name="Pursley I."/>
            <person name="Horton D.L."/>
            <person name="Alikhan N.F."/>
            <person name="Baker D."/>
            <person name="Gharbi K."/>
            <person name="Hall N."/>
            <person name="Watson M."/>
            <person name="Adriaenssens E.M."/>
            <person name="Foster-Nyarko E."/>
            <person name="Jarju S."/>
            <person name="Secka A."/>
            <person name="Antonio M."/>
            <person name="Oren A."/>
            <person name="Chaudhuri R.R."/>
            <person name="La Ragione R."/>
            <person name="Hildebrand F."/>
            <person name="Pallen M.J."/>
        </authorList>
    </citation>
    <scope>NUCLEOTIDE SEQUENCE</scope>
    <source>
        <strain evidence="3">G3-4614</strain>
    </source>
</reference>
<dbReference type="AlphaFoldDB" id="A0A9D9E6P8"/>
<comment type="catalytic activity">
    <reaction evidence="2">
        <text>a quinone + NADH + 5 H(+)(in) = a quinol + NAD(+) + 4 H(+)(out)</text>
        <dbReference type="Rhea" id="RHEA:57888"/>
        <dbReference type="ChEBI" id="CHEBI:15378"/>
        <dbReference type="ChEBI" id="CHEBI:24646"/>
        <dbReference type="ChEBI" id="CHEBI:57540"/>
        <dbReference type="ChEBI" id="CHEBI:57945"/>
        <dbReference type="ChEBI" id="CHEBI:132124"/>
    </reaction>
</comment>